<dbReference type="NCBIfam" id="TIGR03846">
    <property type="entry name" value="sulfopy_beta"/>
    <property type="match status" value="1"/>
</dbReference>
<dbReference type="CDD" id="cd07035">
    <property type="entry name" value="TPP_PYR_POX_like"/>
    <property type="match status" value="1"/>
</dbReference>
<evidence type="ECO:0000256" key="6">
    <source>
        <dbReference type="ARBA" id="ARBA00048551"/>
    </source>
</evidence>
<evidence type="ECO:0000256" key="1">
    <source>
        <dbReference type="ARBA" id="ARBA00022545"/>
    </source>
</evidence>
<protein>
    <recommendedName>
        <fullName evidence="5">sulfopyruvate decarboxylase</fullName>
        <ecNumber evidence="5">4.1.1.79</ecNumber>
    </recommendedName>
</protein>
<evidence type="ECO:0000256" key="5">
    <source>
        <dbReference type="ARBA" id="ARBA00038875"/>
    </source>
</evidence>
<evidence type="ECO:0000256" key="3">
    <source>
        <dbReference type="ARBA" id="ARBA00023052"/>
    </source>
</evidence>
<name>A0A7G9Y4J8_9EURY</name>
<feature type="domain" description="Thiamine pyrophosphate enzyme TPP-binding" evidence="7">
    <location>
        <begin position="243"/>
        <end position="356"/>
    </location>
</feature>
<evidence type="ECO:0000313" key="9">
    <source>
        <dbReference type="EMBL" id="QNO42932.1"/>
    </source>
</evidence>
<dbReference type="PANTHER" id="PTHR42818">
    <property type="entry name" value="SULFOPYRUVATE DECARBOXYLASE SUBUNIT ALPHA"/>
    <property type="match status" value="1"/>
</dbReference>
<dbReference type="EC" id="4.1.1.79" evidence="5"/>
<organism evidence="9">
    <name type="scientific">Candidatus Methanogaster sp. ANME-2c ERB4</name>
    <dbReference type="NCBI Taxonomy" id="2759911"/>
    <lineage>
        <taxon>Archaea</taxon>
        <taxon>Methanobacteriati</taxon>
        <taxon>Methanobacteriota</taxon>
        <taxon>Stenosarchaea group</taxon>
        <taxon>Methanomicrobia</taxon>
        <taxon>Methanosarcinales</taxon>
        <taxon>ANME-2 cluster</taxon>
        <taxon>Candidatus Methanogasteraceae</taxon>
        <taxon>Candidatus Methanogaster</taxon>
    </lineage>
</organism>
<sequence length="389" mass="43387">MKIGYKMCEIEEKIIEIMEDNGIDVVATLPCDKAKSLFYLIPQHFHDVALNKEEDGIGICAGAYLAGGKPAIVMQSSGLGNSMNALMSLTRTYELPLPIITSWRGVYKEKIPAQIPFNKNLPRMLKAFDIPYTIIDDNSKINLMDNVICDAYENNRIHVTLISPKTWGNKQGGEEAELTERFPKRERKTILEYKKTIHEPEMTRYDAIKTIAEYLDEEAVVSNIGIPSKELYDIKDRDLNFYMLGSYSQASSIGLGMALKTKRETVVLDGDGSLLATSVLPTIAAESPKNLSIFCLDNGTLGSTGDQLTNAYSGVDMELMAIISGIKETKKVHTEKELRSTIEDLYDNKGPRFIHVIVKPGNVPSVANIKLTPEQIKRRFMGAMPLTLR</sequence>
<evidence type="ECO:0000256" key="4">
    <source>
        <dbReference type="ARBA" id="ARBA00023239"/>
    </source>
</evidence>
<accession>A0A7G9Y4J8</accession>
<dbReference type="GO" id="GO:0050545">
    <property type="term" value="F:sulfopyruvate decarboxylase activity"/>
    <property type="evidence" value="ECO:0007669"/>
    <property type="project" value="UniProtKB-EC"/>
</dbReference>
<keyword evidence="2" id="KW-0210">Decarboxylase</keyword>
<evidence type="ECO:0000259" key="7">
    <source>
        <dbReference type="Pfam" id="PF02775"/>
    </source>
</evidence>
<keyword evidence="4 9" id="KW-0456">Lyase</keyword>
<evidence type="ECO:0000256" key="2">
    <source>
        <dbReference type="ARBA" id="ARBA00022793"/>
    </source>
</evidence>
<keyword evidence="1" id="KW-0174">Coenzyme M biosynthesis</keyword>
<keyword evidence="3" id="KW-0786">Thiamine pyrophosphate</keyword>
<dbReference type="Pfam" id="PF02775">
    <property type="entry name" value="TPP_enzyme_C"/>
    <property type="match status" value="1"/>
</dbReference>
<dbReference type="PANTHER" id="PTHR42818:SF1">
    <property type="entry name" value="SULFOPYRUVATE DECARBOXYLASE"/>
    <property type="match status" value="1"/>
</dbReference>
<dbReference type="InterPro" id="IPR051818">
    <property type="entry name" value="TPP_dependent_decarboxylase"/>
</dbReference>
<dbReference type="InterPro" id="IPR011766">
    <property type="entry name" value="TPP_enzyme_TPP-bd"/>
</dbReference>
<dbReference type="GO" id="GO:0030976">
    <property type="term" value="F:thiamine pyrophosphate binding"/>
    <property type="evidence" value="ECO:0007669"/>
    <property type="project" value="InterPro"/>
</dbReference>
<dbReference type="InterPro" id="IPR029061">
    <property type="entry name" value="THDP-binding"/>
</dbReference>
<dbReference type="AlphaFoldDB" id="A0A7G9Y4J8"/>
<dbReference type="InterPro" id="IPR022494">
    <property type="entry name" value="Sulfopyruvate_deCO2ase_bsu"/>
</dbReference>
<keyword evidence="9" id="KW-0670">Pyruvate</keyword>
<evidence type="ECO:0000259" key="8">
    <source>
        <dbReference type="Pfam" id="PF02776"/>
    </source>
</evidence>
<dbReference type="InterPro" id="IPR022502">
    <property type="entry name" value="Sulfopyruvate_deCO2ase_alpha"/>
</dbReference>
<dbReference type="InterPro" id="IPR012001">
    <property type="entry name" value="Thiamin_PyroP_enz_TPP-bd_dom"/>
</dbReference>
<dbReference type="SUPFAM" id="SSF52518">
    <property type="entry name" value="Thiamin diphosphate-binding fold (THDP-binding)"/>
    <property type="match status" value="2"/>
</dbReference>
<reference evidence="9" key="1">
    <citation type="submission" date="2020-06" db="EMBL/GenBank/DDBJ databases">
        <title>Unique genomic features of the anaerobic methanotrophic archaea.</title>
        <authorList>
            <person name="Chadwick G.L."/>
            <person name="Skennerton C.T."/>
            <person name="Laso-Perez R."/>
            <person name="Leu A.O."/>
            <person name="Speth D.R."/>
            <person name="Yu H."/>
            <person name="Morgan-Lang C."/>
            <person name="Hatzenpichler R."/>
            <person name="Goudeau D."/>
            <person name="Malmstrom R."/>
            <person name="Brazelton W.J."/>
            <person name="Woyke T."/>
            <person name="Hallam S.J."/>
            <person name="Tyson G.W."/>
            <person name="Wegener G."/>
            <person name="Boetius A."/>
            <person name="Orphan V."/>
        </authorList>
    </citation>
    <scope>NUCLEOTIDE SEQUENCE</scope>
</reference>
<feature type="domain" description="Thiamine pyrophosphate enzyme N-terminal TPP-binding" evidence="8">
    <location>
        <begin position="11"/>
        <end position="110"/>
    </location>
</feature>
<dbReference type="CDD" id="cd03372">
    <property type="entry name" value="TPP_ComE"/>
    <property type="match status" value="1"/>
</dbReference>
<comment type="catalytic activity">
    <reaction evidence="6">
        <text>3-sulfopyruvate + H(+) = sulfoacetaldehyde + CO2</text>
        <dbReference type="Rhea" id="RHEA:20948"/>
        <dbReference type="ChEBI" id="CHEBI:15378"/>
        <dbReference type="ChEBI" id="CHEBI:16526"/>
        <dbReference type="ChEBI" id="CHEBI:57940"/>
        <dbReference type="ChEBI" id="CHEBI:58246"/>
        <dbReference type="EC" id="4.1.1.79"/>
    </reaction>
</comment>
<dbReference type="Pfam" id="PF02776">
    <property type="entry name" value="TPP_enzyme_N"/>
    <property type="match status" value="1"/>
</dbReference>
<dbReference type="NCBIfam" id="TIGR03845">
    <property type="entry name" value="sulfopyru_alph"/>
    <property type="match status" value="1"/>
</dbReference>
<gene>
    <name evidence="9" type="primary">comDE</name>
    <name evidence="9" type="ORF">FPLJOMBM_00023</name>
</gene>
<dbReference type="GO" id="GO:0019295">
    <property type="term" value="P:coenzyme M biosynthetic process"/>
    <property type="evidence" value="ECO:0007669"/>
    <property type="project" value="UniProtKB-KW"/>
</dbReference>
<dbReference type="Gene3D" id="3.40.50.970">
    <property type="match status" value="1"/>
</dbReference>
<proteinExistence type="predicted"/>
<dbReference type="EMBL" id="MT630781">
    <property type="protein sequence ID" value="QNO42932.1"/>
    <property type="molecule type" value="Genomic_DNA"/>
</dbReference>